<evidence type="ECO:0000256" key="4">
    <source>
        <dbReference type="ARBA" id="ARBA00022614"/>
    </source>
</evidence>
<dbReference type="Gene3D" id="3.40.50.300">
    <property type="entry name" value="P-loop containing nucleotide triphosphate hydrolases"/>
    <property type="match status" value="1"/>
</dbReference>
<evidence type="ECO:0000313" key="11">
    <source>
        <dbReference type="EMBL" id="KAL0401609.1"/>
    </source>
</evidence>
<gene>
    <name evidence="11" type="ORF">Slati_4190800</name>
</gene>
<dbReference type="PANTHER" id="PTHR23155:SF1152">
    <property type="entry name" value="AAA+ ATPASE DOMAIN-CONTAINING PROTEIN"/>
    <property type="match status" value="1"/>
</dbReference>
<dbReference type="InterPro" id="IPR036388">
    <property type="entry name" value="WH-like_DNA-bd_sf"/>
</dbReference>
<feature type="domain" description="Disease resistance protein winged helix" evidence="10">
    <location>
        <begin position="380"/>
        <end position="450"/>
    </location>
</feature>
<organism evidence="11">
    <name type="scientific">Sesamum latifolium</name>
    <dbReference type="NCBI Taxonomy" id="2727402"/>
    <lineage>
        <taxon>Eukaryota</taxon>
        <taxon>Viridiplantae</taxon>
        <taxon>Streptophyta</taxon>
        <taxon>Embryophyta</taxon>
        <taxon>Tracheophyta</taxon>
        <taxon>Spermatophyta</taxon>
        <taxon>Magnoliopsida</taxon>
        <taxon>eudicotyledons</taxon>
        <taxon>Gunneridae</taxon>
        <taxon>Pentapetalae</taxon>
        <taxon>asterids</taxon>
        <taxon>lamiids</taxon>
        <taxon>Lamiales</taxon>
        <taxon>Pedaliaceae</taxon>
        <taxon>Sesamum</taxon>
    </lineage>
</organism>
<dbReference type="EMBL" id="JACGWN010000015">
    <property type="protein sequence ID" value="KAL0401609.1"/>
    <property type="molecule type" value="Genomic_DNA"/>
</dbReference>
<keyword evidence="5" id="KW-0677">Repeat</keyword>
<sequence>MAVAAYATLHSLSHVLHNLLQPACLRRLHVDTKQIQILQEKVNFLLDFLEAHSKGITEEIGDMGRQIADAAAEAEEVVDRHVVDQLRDRSQEQNHHMTALCQDIDRIIENIYSITKELMVMVKAERTNIQKEQRIVSSPVRPSEVLPSSGNKTTTVGFDEHLVRVMDELTRGGPDVQTLPIVGMGEYSVREILLGSLNNEISQESDQELAKLKEQLHKTLFGRRYLIVMDDVWDIDVWNEMKIYFPNNRNGSRILVTTRISNVAVSFGSQESYPMEFLNEEKSWNLFCQKAFAQEDCPYSELEEIGKNIAKSCNGLPLAIVVIGGLLANSNLTQEYWEYIAKNVNTFHNSKDYEGCIKILSLSYHNLPIHLKPCFLFMRIFSEDSEINVSKLIKLWIAEQFLKPLNGKSFEEVAKEYLKDLIDRNLIFIRSFGVEGGIETCGIHDLLRDLYLREYEKEHFLYAPKVQHVSVSNLQKRKCIVCGRRTALQMIDLNNVHDGSQASVLVCNTCTNIYPSLLRARLVRVRVRLRSYDYDSYENTMCPTSLRYLEFESDSTRDLELVSPSAVALLWNLESVTFGSENAIKT</sequence>
<keyword evidence="3" id="KW-0963">Cytoplasm</keyword>
<evidence type="ECO:0000256" key="1">
    <source>
        <dbReference type="ARBA" id="ARBA00004496"/>
    </source>
</evidence>
<keyword evidence="8" id="KW-0067">ATP-binding</keyword>
<dbReference type="InterPro" id="IPR042197">
    <property type="entry name" value="Apaf_helical"/>
</dbReference>
<name>A0AAW2TA07_9LAMI</name>
<protein>
    <submittedName>
        <fullName evidence="11">Late blight resistance proteinR1B-14</fullName>
    </submittedName>
</protein>
<reference evidence="11" key="1">
    <citation type="submission" date="2020-06" db="EMBL/GenBank/DDBJ databases">
        <authorList>
            <person name="Li T."/>
            <person name="Hu X."/>
            <person name="Zhang T."/>
            <person name="Song X."/>
            <person name="Zhang H."/>
            <person name="Dai N."/>
            <person name="Sheng W."/>
            <person name="Hou X."/>
            <person name="Wei L."/>
        </authorList>
    </citation>
    <scope>NUCLEOTIDE SEQUENCE</scope>
    <source>
        <strain evidence="11">KEN1</strain>
        <tissue evidence="11">Leaf</tissue>
    </source>
</reference>
<feature type="domain" description="NB-ARC" evidence="9">
    <location>
        <begin position="193"/>
        <end position="296"/>
    </location>
</feature>
<evidence type="ECO:0000256" key="5">
    <source>
        <dbReference type="ARBA" id="ARBA00022737"/>
    </source>
</evidence>
<dbReference type="Pfam" id="PF00931">
    <property type="entry name" value="NB-ARC"/>
    <property type="match status" value="1"/>
</dbReference>
<accession>A0AAW2TA07</accession>
<dbReference type="AlphaFoldDB" id="A0AAW2TA07"/>
<evidence type="ECO:0000256" key="3">
    <source>
        <dbReference type="ARBA" id="ARBA00022490"/>
    </source>
</evidence>
<keyword evidence="4" id="KW-0433">Leucine-rich repeat</keyword>
<evidence type="ECO:0000256" key="2">
    <source>
        <dbReference type="ARBA" id="ARBA00008894"/>
    </source>
</evidence>
<dbReference type="Gene3D" id="1.10.10.10">
    <property type="entry name" value="Winged helix-like DNA-binding domain superfamily/Winged helix DNA-binding domain"/>
    <property type="match status" value="1"/>
</dbReference>
<dbReference type="FunFam" id="1.10.10.10:FF:000322">
    <property type="entry name" value="Probable disease resistance protein At1g63360"/>
    <property type="match status" value="1"/>
</dbReference>
<dbReference type="SUPFAM" id="SSF52540">
    <property type="entry name" value="P-loop containing nucleoside triphosphate hydrolases"/>
    <property type="match status" value="1"/>
</dbReference>
<dbReference type="Gene3D" id="1.10.8.430">
    <property type="entry name" value="Helical domain of apoptotic protease-activating factors"/>
    <property type="match status" value="1"/>
</dbReference>
<keyword evidence="6" id="KW-0547">Nucleotide-binding</keyword>
<reference evidence="11" key="2">
    <citation type="journal article" date="2024" name="Plant">
        <title>Genomic evolution and insights into agronomic trait innovations of Sesamum species.</title>
        <authorList>
            <person name="Miao H."/>
            <person name="Wang L."/>
            <person name="Qu L."/>
            <person name="Liu H."/>
            <person name="Sun Y."/>
            <person name="Le M."/>
            <person name="Wang Q."/>
            <person name="Wei S."/>
            <person name="Zheng Y."/>
            <person name="Lin W."/>
            <person name="Duan Y."/>
            <person name="Cao H."/>
            <person name="Xiong S."/>
            <person name="Wang X."/>
            <person name="Wei L."/>
            <person name="Li C."/>
            <person name="Ma Q."/>
            <person name="Ju M."/>
            <person name="Zhao R."/>
            <person name="Li G."/>
            <person name="Mu C."/>
            <person name="Tian Q."/>
            <person name="Mei H."/>
            <person name="Zhang T."/>
            <person name="Gao T."/>
            <person name="Zhang H."/>
        </authorList>
    </citation>
    <scope>NUCLEOTIDE SEQUENCE</scope>
    <source>
        <strain evidence="11">KEN1</strain>
    </source>
</reference>
<evidence type="ECO:0000256" key="8">
    <source>
        <dbReference type="ARBA" id="ARBA00022840"/>
    </source>
</evidence>
<evidence type="ECO:0000259" key="9">
    <source>
        <dbReference type="Pfam" id="PF00931"/>
    </source>
</evidence>
<comment type="caution">
    <text evidence="11">The sequence shown here is derived from an EMBL/GenBank/DDBJ whole genome shotgun (WGS) entry which is preliminary data.</text>
</comment>
<dbReference type="GO" id="GO:0098542">
    <property type="term" value="P:defense response to other organism"/>
    <property type="evidence" value="ECO:0007669"/>
    <property type="project" value="TreeGrafter"/>
</dbReference>
<dbReference type="PRINTS" id="PR00364">
    <property type="entry name" value="DISEASERSIST"/>
</dbReference>
<dbReference type="GO" id="GO:0005524">
    <property type="term" value="F:ATP binding"/>
    <property type="evidence" value="ECO:0007669"/>
    <property type="project" value="UniProtKB-KW"/>
</dbReference>
<dbReference type="InterPro" id="IPR027417">
    <property type="entry name" value="P-loop_NTPase"/>
</dbReference>
<evidence type="ECO:0000259" key="10">
    <source>
        <dbReference type="Pfam" id="PF23559"/>
    </source>
</evidence>
<dbReference type="FunFam" id="1.10.8.430:FF:000003">
    <property type="entry name" value="Probable disease resistance protein At5g66910"/>
    <property type="match status" value="1"/>
</dbReference>
<dbReference type="Pfam" id="PF23559">
    <property type="entry name" value="WHD_DRP"/>
    <property type="match status" value="1"/>
</dbReference>
<dbReference type="PANTHER" id="PTHR23155">
    <property type="entry name" value="DISEASE RESISTANCE PROTEIN RP"/>
    <property type="match status" value="1"/>
</dbReference>
<dbReference type="GO" id="GO:0005737">
    <property type="term" value="C:cytoplasm"/>
    <property type="evidence" value="ECO:0007669"/>
    <property type="project" value="UniProtKB-SubCell"/>
</dbReference>
<proteinExistence type="inferred from homology"/>
<keyword evidence="7" id="KW-0611">Plant defense</keyword>
<evidence type="ECO:0000256" key="6">
    <source>
        <dbReference type="ARBA" id="ARBA00022741"/>
    </source>
</evidence>
<dbReference type="GO" id="GO:0043531">
    <property type="term" value="F:ADP binding"/>
    <property type="evidence" value="ECO:0007669"/>
    <property type="project" value="InterPro"/>
</dbReference>
<comment type="similarity">
    <text evidence="2">Belongs to the disease resistance NB-LRR family.</text>
</comment>
<dbReference type="InterPro" id="IPR044974">
    <property type="entry name" value="Disease_R_plants"/>
</dbReference>
<dbReference type="InterPro" id="IPR002182">
    <property type="entry name" value="NB-ARC"/>
</dbReference>
<evidence type="ECO:0000256" key="7">
    <source>
        <dbReference type="ARBA" id="ARBA00022821"/>
    </source>
</evidence>
<comment type="subcellular location">
    <subcellularLocation>
        <location evidence="1">Cytoplasm</location>
    </subcellularLocation>
</comment>
<dbReference type="InterPro" id="IPR058922">
    <property type="entry name" value="WHD_DRP"/>
</dbReference>
<dbReference type="Gene3D" id="1.20.5.4130">
    <property type="match status" value="1"/>
</dbReference>